<dbReference type="OrthoDB" id="2872747at2"/>
<evidence type="ECO:0000313" key="2">
    <source>
        <dbReference type="Proteomes" id="UP000234748"/>
    </source>
</evidence>
<organism evidence="1 2">
    <name type="scientific">Peribacillus deserti</name>
    <dbReference type="NCBI Taxonomy" id="673318"/>
    <lineage>
        <taxon>Bacteria</taxon>
        <taxon>Bacillati</taxon>
        <taxon>Bacillota</taxon>
        <taxon>Bacilli</taxon>
        <taxon>Bacillales</taxon>
        <taxon>Bacillaceae</taxon>
        <taxon>Peribacillus</taxon>
    </lineage>
</organism>
<sequence>MTEIISASVLIEEKLTMSQIMSFYQASKLFEGNVYMHCSHKIVDAKKLSKLVSFMLTVDEHSAIKIILEGQEVQGKLTELTELCAAQEQPLKKKYFMNPTETIQV</sequence>
<dbReference type="RefSeq" id="WP_101640290.1">
    <property type="nucleotide sequence ID" value="NZ_PGUY01000010.1"/>
</dbReference>
<reference evidence="1 2" key="1">
    <citation type="submission" date="2017-11" db="EMBL/GenBank/DDBJ databases">
        <title>Comparitive Functional Genomics of Dry Heat Resistant strains isolated from the Viking Spacecraft.</title>
        <authorList>
            <person name="Seuylemezian A."/>
            <person name="Cooper K."/>
            <person name="Vaishampayan P."/>
        </authorList>
    </citation>
    <scope>NUCLEOTIDE SEQUENCE [LARGE SCALE GENOMIC DNA]</scope>
    <source>
        <strain evidence="1 2">V1-29</strain>
    </source>
</reference>
<comment type="caution">
    <text evidence="1">The sequence shown here is derived from an EMBL/GenBank/DDBJ whole genome shotgun (WGS) entry which is preliminary data.</text>
</comment>
<proteinExistence type="predicted"/>
<gene>
    <name evidence="1" type="ORF">CUU66_03495</name>
</gene>
<keyword evidence="2" id="KW-1185">Reference proteome</keyword>
<name>A0A2N5MAA1_9BACI</name>
<accession>A0A2N5MAA1</accession>
<dbReference type="AlphaFoldDB" id="A0A2N5MAA1"/>
<dbReference type="Gene3D" id="3.30.1340.10">
    <property type="entry name" value="HPr-like"/>
    <property type="match status" value="1"/>
</dbReference>
<evidence type="ECO:0000313" key="1">
    <source>
        <dbReference type="EMBL" id="PLT31253.1"/>
    </source>
</evidence>
<dbReference type="Proteomes" id="UP000234748">
    <property type="component" value="Unassembled WGS sequence"/>
</dbReference>
<dbReference type="EMBL" id="PGUY01000010">
    <property type="protein sequence ID" value="PLT31253.1"/>
    <property type="molecule type" value="Genomic_DNA"/>
</dbReference>
<dbReference type="InterPro" id="IPR035895">
    <property type="entry name" value="HPr-like_sf"/>
</dbReference>
<protein>
    <submittedName>
        <fullName evidence="1">HPr family phosphocarrier protein</fullName>
    </submittedName>
</protein>